<dbReference type="SUPFAM" id="SSF53155">
    <property type="entry name" value="Methylated DNA-protein cysteine methyltransferase domain"/>
    <property type="match status" value="1"/>
</dbReference>
<gene>
    <name evidence="8" type="ORF">SFMTTN_3136</name>
</gene>
<evidence type="ECO:0000313" key="8">
    <source>
        <dbReference type="EMBL" id="GBL47302.1"/>
    </source>
</evidence>
<proteinExistence type="predicted"/>
<evidence type="ECO:0000256" key="4">
    <source>
        <dbReference type="ARBA" id="ARBA00022763"/>
    </source>
</evidence>
<comment type="catalytic activity">
    <reaction evidence="1">
        <text>a 4-O-methyl-thymidine in DNA + L-cysteinyl-[protein] = a thymidine in DNA + S-methyl-L-cysteinyl-[protein]</text>
        <dbReference type="Rhea" id="RHEA:53428"/>
        <dbReference type="Rhea" id="RHEA-COMP:10131"/>
        <dbReference type="Rhea" id="RHEA-COMP:10132"/>
        <dbReference type="Rhea" id="RHEA-COMP:13555"/>
        <dbReference type="Rhea" id="RHEA-COMP:13556"/>
        <dbReference type="ChEBI" id="CHEBI:29950"/>
        <dbReference type="ChEBI" id="CHEBI:82612"/>
        <dbReference type="ChEBI" id="CHEBI:137386"/>
        <dbReference type="ChEBI" id="CHEBI:137387"/>
        <dbReference type="EC" id="2.1.1.63"/>
    </reaction>
</comment>
<dbReference type="InterPro" id="IPR036217">
    <property type="entry name" value="MethylDNA_cys_MeTrfase_DNAb"/>
</dbReference>
<evidence type="ECO:0000256" key="2">
    <source>
        <dbReference type="ARBA" id="ARBA00022603"/>
    </source>
</evidence>
<comment type="caution">
    <text evidence="8">The sequence shown here is derived from an EMBL/GenBank/DDBJ whole genome shotgun (WGS) entry which is preliminary data.</text>
</comment>
<dbReference type="PANTHER" id="PTHR10815:SF13">
    <property type="entry name" value="METHYLATED-DNA--PROTEIN-CYSTEINE METHYLTRANSFERASE"/>
    <property type="match status" value="1"/>
</dbReference>
<keyword evidence="4" id="KW-0227">DNA damage</keyword>
<evidence type="ECO:0000256" key="3">
    <source>
        <dbReference type="ARBA" id="ARBA00022679"/>
    </source>
</evidence>
<keyword evidence="3 8" id="KW-0808">Transferase</keyword>
<dbReference type="Proteomes" id="UP000286806">
    <property type="component" value="Unassembled WGS sequence"/>
</dbReference>
<dbReference type="InterPro" id="IPR036631">
    <property type="entry name" value="MGMT_N_sf"/>
</dbReference>
<evidence type="ECO:0000259" key="7">
    <source>
        <dbReference type="Pfam" id="PF01035"/>
    </source>
</evidence>
<dbReference type="SUPFAM" id="SSF46767">
    <property type="entry name" value="Methylated DNA-protein cysteine methyltransferase, C-terminal domain"/>
    <property type="match status" value="1"/>
</dbReference>
<dbReference type="EMBL" id="BGOW01000038">
    <property type="protein sequence ID" value="GBL47302.1"/>
    <property type="molecule type" value="Genomic_DNA"/>
</dbReference>
<dbReference type="InterPro" id="IPR001497">
    <property type="entry name" value="MethylDNA_cys_MeTrfase_AS"/>
</dbReference>
<dbReference type="RefSeq" id="WP_124706062.1">
    <property type="nucleotide sequence ID" value="NZ_BGOW01000038.1"/>
</dbReference>
<dbReference type="GO" id="GO:0006281">
    <property type="term" value="P:DNA repair"/>
    <property type="evidence" value="ECO:0007669"/>
    <property type="project" value="UniProtKB-KW"/>
</dbReference>
<keyword evidence="9" id="KW-1185">Reference proteome</keyword>
<accession>A0A401JH62</accession>
<evidence type="ECO:0000256" key="1">
    <source>
        <dbReference type="ARBA" id="ARBA00001286"/>
    </source>
</evidence>
<reference evidence="8 9" key="1">
    <citation type="journal article" date="2019" name="Front. Microbiol.">
        <title>Genomes of Neutrophilic Sulfur-Oxidizing Chemolithoautotrophs Representing 9 Proteobacterial Species From 8 Genera.</title>
        <authorList>
            <person name="Watanabe T."/>
            <person name="Kojima H."/>
            <person name="Umezawa K."/>
            <person name="Hori C."/>
            <person name="Takasuka T.E."/>
            <person name="Kato Y."/>
            <person name="Fukui M."/>
        </authorList>
    </citation>
    <scope>NUCLEOTIDE SEQUENCE [LARGE SCALE GENOMIC DNA]</scope>
    <source>
        <strain evidence="8 9">TTN</strain>
    </source>
</reference>
<keyword evidence="5" id="KW-0234">DNA repair</keyword>
<dbReference type="PANTHER" id="PTHR10815">
    <property type="entry name" value="METHYLATED-DNA--PROTEIN-CYSTEINE METHYLTRANSFERASE"/>
    <property type="match status" value="1"/>
</dbReference>
<dbReference type="Gene3D" id="1.10.10.10">
    <property type="entry name" value="Winged helix-like DNA-binding domain superfamily/Winged helix DNA-binding domain"/>
    <property type="match status" value="1"/>
</dbReference>
<dbReference type="AlphaFoldDB" id="A0A401JH62"/>
<name>A0A401JH62_9PROT</name>
<organism evidence="8 9">
    <name type="scientific">Sulfuriferula multivorans</name>
    <dbReference type="NCBI Taxonomy" id="1559896"/>
    <lineage>
        <taxon>Bacteria</taxon>
        <taxon>Pseudomonadati</taxon>
        <taxon>Pseudomonadota</taxon>
        <taxon>Betaproteobacteria</taxon>
        <taxon>Nitrosomonadales</taxon>
        <taxon>Sulfuricellaceae</taxon>
        <taxon>Sulfuriferula</taxon>
    </lineage>
</organism>
<dbReference type="Pfam" id="PF01035">
    <property type="entry name" value="DNA_binding_1"/>
    <property type="match status" value="1"/>
</dbReference>
<evidence type="ECO:0000256" key="5">
    <source>
        <dbReference type="ARBA" id="ARBA00023204"/>
    </source>
</evidence>
<evidence type="ECO:0000313" key="9">
    <source>
        <dbReference type="Proteomes" id="UP000286806"/>
    </source>
</evidence>
<feature type="domain" description="Methylated-DNA-[protein]-cysteine S-methyltransferase DNA binding" evidence="7">
    <location>
        <begin position="79"/>
        <end position="159"/>
    </location>
</feature>
<dbReference type="NCBIfam" id="TIGR00589">
    <property type="entry name" value="ogt"/>
    <property type="match status" value="1"/>
</dbReference>
<dbReference type="OrthoDB" id="9802228at2"/>
<dbReference type="GO" id="GO:0003908">
    <property type="term" value="F:methylated-DNA-[protein]-cysteine S-methyltransferase activity"/>
    <property type="evidence" value="ECO:0007669"/>
    <property type="project" value="UniProtKB-EC"/>
</dbReference>
<protein>
    <submittedName>
        <fullName evidence="8">Methylated-DNA--protein-cysteine methyltransferase</fullName>
    </submittedName>
</protein>
<dbReference type="CDD" id="cd06445">
    <property type="entry name" value="ATase"/>
    <property type="match status" value="1"/>
</dbReference>
<comment type="catalytic activity">
    <reaction evidence="6">
        <text>a 6-O-methyl-2'-deoxyguanosine in DNA + L-cysteinyl-[protein] = S-methyl-L-cysteinyl-[protein] + a 2'-deoxyguanosine in DNA</text>
        <dbReference type="Rhea" id="RHEA:24000"/>
        <dbReference type="Rhea" id="RHEA-COMP:10131"/>
        <dbReference type="Rhea" id="RHEA-COMP:10132"/>
        <dbReference type="Rhea" id="RHEA-COMP:11367"/>
        <dbReference type="Rhea" id="RHEA-COMP:11368"/>
        <dbReference type="ChEBI" id="CHEBI:29950"/>
        <dbReference type="ChEBI" id="CHEBI:82612"/>
        <dbReference type="ChEBI" id="CHEBI:85445"/>
        <dbReference type="ChEBI" id="CHEBI:85448"/>
        <dbReference type="EC" id="2.1.1.63"/>
    </reaction>
</comment>
<dbReference type="InterPro" id="IPR036388">
    <property type="entry name" value="WH-like_DNA-bd_sf"/>
</dbReference>
<dbReference type="GO" id="GO:0032259">
    <property type="term" value="P:methylation"/>
    <property type="evidence" value="ECO:0007669"/>
    <property type="project" value="UniProtKB-KW"/>
</dbReference>
<keyword evidence="2 8" id="KW-0489">Methyltransferase</keyword>
<dbReference type="InterPro" id="IPR014048">
    <property type="entry name" value="MethylDNA_cys_MeTrfase_DNA-bd"/>
</dbReference>
<evidence type="ECO:0000256" key="6">
    <source>
        <dbReference type="ARBA" id="ARBA00049348"/>
    </source>
</evidence>
<dbReference type="PROSITE" id="PS00374">
    <property type="entry name" value="MGMT"/>
    <property type="match status" value="1"/>
</dbReference>
<sequence length="165" mass="17672">MKDNTIQSSYQAVLPTPFGCVGLLLTNDELHGIDFLPANYPVQTPVTPLGHRVAAALNRYFDDPESSFDLPLAIFGTAHQTKVWRALTTIPPGHTTTYGQLARLLGSSPRAVGQACGANRLPIIIPCHRVVAANGPGGFMHATNGASLTYKDWLLNHESRITAGA</sequence>